<gene>
    <name evidence="2" type="ORF">G1H50_09590</name>
</gene>
<name>A0A711TSE5_SALET</name>
<comment type="caution">
    <text evidence="2">The sequence shown here is derived from an EMBL/GenBank/DDBJ whole genome shotgun (WGS) entry which is preliminary data.</text>
</comment>
<feature type="domain" description="Fido" evidence="1">
    <location>
        <begin position="11"/>
        <end position="96"/>
    </location>
</feature>
<dbReference type="Gene3D" id="1.20.120.1870">
    <property type="entry name" value="Fic/DOC protein, Fido domain"/>
    <property type="match status" value="1"/>
</dbReference>
<organism evidence="2">
    <name type="scientific">Salmonella enterica I</name>
    <dbReference type="NCBI Taxonomy" id="59201"/>
    <lineage>
        <taxon>Bacteria</taxon>
        <taxon>Pseudomonadati</taxon>
        <taxon>Pseudomonadota</taxon>
        <taxon>Gammaproteobacteria</taxon>
        <taxon>Enterobacterales</taxon>
        <taxon>Enterobacteriaceae</taxon>
        <taxon>Salmonella</taxon>
    </lineage>
</organism>
<dbReference type="NCBIfam" id="TIGR01550">
    <property type="entry name" value="DOC_P1"/>
    <property type="match status" value="1"/>
</dbReference>
<evidence type="ECO:0000313" key="2">
    <source>
        <dbReference type="EMBL" id="HAD2521544.1"/>
    </source>
</evidence>
<protein>
    <submittedName>
        <fullName evidence="2">Type II toxin-antitoxin system death-on-curing family toxin</fullName>
    </submittedName>
</protein>
<dbReference type="EMBL" id="DAAOCV010000007">
    <property type="protein sequence ID" value="HAD2521544.1"/>
    <property type="molecule type" value="Genomic_DNA"/>
</dbReference>
<dbReference type="PANTHER" id="PTHR39426">
    <property type="entry name" value="HOMOLOGY TO DEATH-ON-CURING PROTEIN OF PHAGE P1"/>
    <property type="match status" value="1"/>
</dbReference>
<dbReference type="PANTHER" id="PTHR39426:SF1">
    <property type="entry name" value="HOMOLOGY TO DEATH-ON-CURING PROTEIN OF PHAGE P1"/>
    <property type="match status" value="1"/>
</dbReference>
<dbReference type="Pfam" id="PF02661">
    <property type="entry name" value="Fic"/>
    <property type="match status" value="1"/>
</dbReference>
<dbReference type="InterPro" id="IPR053737">
    <property type="entry name" value="Type_II_TA_Toxin"/>
</dbReference>
<dbReference type="AlphaFoldDB" id="A0A711TSE5"/>
<reference evidence="2" key="2">
    <citation type="submission" date="2019-01" db="EMBL/GenBank/DDBJ databases">
        <authorList>
            <consortium name="NCBI Pathogen Detection Project"/>
        </authorList>
    </citation>
    <scope>NUCLEOTIDE SEQUENCE</scope>
    <source>
        <strain evidence="2">Salmonella enterica subsp. enterica</strain>
    </source>
</reference>
<sequence>MAIEYVEGVNYLSIEDIVYINRSLIEIQTPNEPIGVLNPNNLSSSQSRPSTIRYYEQTDDMFRLSAVLIESLIQNHPFANANANKRTAMMAGYVFLLLNGYELTAPSDEVVTIAEGLARKDYAVDDLENWLCHWSREYDSRTLCETGGNMIQALVATSRYIRIKSNE</sequence>
<accession>A0A711TSE5</accession>
<evidence type="ECO:0000259" key="1">
    <source>
        <dbReference type="Pfam" id="PF02661"/>
    </source>
</evidence>
<reference evidence="2" key="1">
    <citation type="journal article" date="2018" name="Genome Biol.">
        <title>SKESA: strategic k-mer extension for scrupulous assemblies.</title>
        <authorList>
            <person name="Souvorov A."/>
            <person name="Agarwala R."/>
            <person name="Lipman D.J."/>
        </authorList>
    </citation>
    <scope>NUCLEOTIDE SEQUENCE</scope>
    <source>
        <strain evidence="2">Salmonella enterica subsp. enterica</strain>
    </source>
</reference>
<dbReference type="InterPro" id="IPR003812">
    <property type="entry name" value="Fido"/>
</dbReference>
<dbReference type="GO" id="GO:0016301">
    <property type="term" value="F:kinase activity"/>
    <property type="evidence" value="ECO:0007669"/>
    <property type="project" value="InterPro"/>
</dbReference>
<dbReference type="InterPro" id="IPR006440">
    <property type="entry name" value="Doc"/>
</dbReference>
<proteinExistence type="predicted"/>